<evidence type="ECO:0000313" key="1">
    <source>
        <dbReference type="EMBL" id="CEK64195.1"/>
    </source>
</evidence>
<sequence length="52" mass="5880">MPSYDHPSMYSSQYMNYYLSGGSTITYSRGCETHFVQLDFQTGVSCSVPKNI</sequence>
<reference evidence="1" key="1">
    <citation type="submission" date="2014-12" db="EMBL/GenBank/DDBJ databases">
        <title>Insight into the proteome of Arion vulgaris.</title>
        <authorList>
            <person name="Aradska J."/>
            <person name="Bulat T."/>
            <person name="Smidak R."/>
            <person name="Sarate P."/>
            <person name="Gangsoo J."/>
            <person name="Sialana F."/>
            <person name="Bilban M."/>
            <person name="Lubec G."/>
        </authorList>
    </citation>
    <scope>NUCLEOTIDE SEQUENCE</scope>
    <source>
        <tissue evidence="1">Skin</tissue>
    </source>
</reference>
<dbReference type="AlphaFoldDB" id="A0A0B6Z8Y9"/>
<dbReference type="EMBL" id="HACG01017330">
    <property type="protein sequence ID" value="CEK64195.1"/>
    <property type="molecule type" value="Transcribed_RNA"/>
</dbReference>
<accession>A0A0B6Z8Y9</accession>
<proteinExistence type="predicted"/>
<organism evidence="1">
    <name type="scientific">Arion vulgaris</name>
    <dbReference type="NCBI Taxonomy" id="1028688"/>
    <lineage>
        <taxon>Eukaryota</taxon>
        <taxon>Metazoa</taxon>
        <taxon>Spiralia</taxon>
        <taxon>Lophotrochozoa</taxon>
        <taxon>Mollusca</taxon>
        <taxon>Gastropoda</taxon>
        <taxon>Heterobranchia</taxon>
        <taxon>Euthyneura</taxon>
        <taxon>Panpulmonata</taxon>
        <taxon>Eupulmonata</taxon>
        <taxon>Stylommatophora</taxon>
        <taxon>Helicina</taxon>
        <taxon>Arionoidea</taxon>
        <taxon>Arionidae</taxon>
        <taxon>Arion</taxon>
    </lineage>
</organism>
<protein>
    <submittedName>
        <fullName evidence="1">Uncharacterized protein</fullName>
    </submittedName>
</protein>
<gene>
    <name evidence="1" type="primary">ORF50925</name>
</gene>
<name>A0A0B6Z8Y9_9EUPU</name>